<organism evidence="2 3">
    <name type="scientific">Olea europaea subsp. europaea</name>
    <dbReference type="NCBI Taxonomy" id="158383"/>
    <lineage>
        <taxon>Eukaryota</taxon>
        <taxon>Viridiplantae</taxon>
        <taxon>Streptophyta</taxon>
        <taxon>Embryophyta</taxon>
        <taxon>Tracheophyta</taxon>
        <taxon>Spermatophyta</taxon>
        <taxon>Magnoliopsida</taxon>
        <taxon>eudicotyledons</taxon>
        <taxon>Gunneridae</taxon>
        <taxon>Pentapetalae</taxon>
        <taxon>asterids</taxon>
        <taxon>lamiids</taxon>
        <taxon>Lamiales</taxon>
        <taxon>Oleaceae</taxon>
        <taxon>Oleeae</taxon>
        <taxon>Olea</taxon>
    </lineage>
</organism>
<feature type="compositionally biased region" description="Basic and acidic residues" evidence="1">
    <location>
        <begin position="1"/>
        <end position="13"/>
    </location>
</feature>
<evidence type="ECO:0000313" key="2">
    <source>
        <dbReference type="EMBL" id="CAA2958239.1"/>
    </source>
</evidence>
<evidence type="ECO:0000256" key="1">
    <source>
        <dbReference type="SAM" id="MobiDB-lite"/>
    </source>
</evidence>
<sequence>MPSEDSKPVKKVLDEDDEQSIATAFGNRKKKSADNSNAISKSQSKVKKEENKVKRELDDEEFEEPTSKKTSRKADNKGQQEKKKGAKASDKGAKKRERKVYDLPGQKRDSPEERDPLRIFYETLYEQVPSSEMAAIWMMESGLLPKEEAKKVFEKKQKKGQEQSLGSPMKSVVTVKKKADSIIVKKKSLTSPVSTQKKKTPDSKVASKQRKSHDISSDNEWDDDFVTDAKKAKKQRAS</sequence>
<proteinExistence type="predicted"/>
<name>A0A8S0PX29_OLEEU</name>
<feature type="region of interest" description="Disordered" evidence="1">
    <location>
        <begin position="154"/>
        <end position="238"/>
    </location>
</feature>
<dbReference type="Gramene" id="OE9A073359T1">
    <property type="protein sequence ID" value="OE9A073359C1"/>
    <property type="gene ID" value="OE9A073359"/>
</dbReference>
<dbReference type="AlphaFoldDB" id="A0A8S0PX29"/>
<dbReference type="EMBL" id="CACTIH010000260">
    <property type="protein sequence ID" value="CAA2958239.1"/>
    <property type="molecule type" value="Genomic_DNA"/>
</dbReference>
<comment type="caution">
    <text evidence="2">The sequence shown here is derived from an EMBL/GenBank/DDBJ whole genome shotgun (WGS) entry which is preliminary data.</text>
</comment>
<dbReference type="Gramene" id="OE9A073359T2">
    <property type="protein sequence ID" value="OE9A073359C2"/>
    <property type="gene ID" value="OE9A073359"/>
</dbReference>
<feature type="compositionally biased region" description="Acidic residues" evidence="1">
    <location>
        <begin position="217"/>
        <end position="226"/>
    </location>
</feature>
<feature type="compositionally biased region" description="Basic and acidic residues" evidence="1">
    <location>
        <begin position="99"/>
        <end position="117"/>
    </location>
</feature>
<feature type="region of interest" description="Disordered" evidence="1">
    <location>
        <begin position="1"/>
        <end position="117"/>
    </location>
</feature>
<gene>
    <name evidence="2" type="ORF">OLEA9_A073359</name>
</gene>
<evidence type="ECO:0000313" key="3">
    <source>
        <dbReference type="Proteomes" id="UP000594638"/>
    </source>
</evidence>
<dbReference type="PANTHER" id="PTHR33828:SF2">
    <property type="entry name" value="NUCLEOLIN"/>
    <property type="match status" value="1"/>
</dbReference>
<protein>
    <submittedName>
        <fullName evidence="2">Uncharacterized protein</fullName>
    </submittedName>
</protein>
<keyword evidence="3" id="KW-1185">Reference proteome</keyword>
<dbReference type="PANTHER" id="PTHR33828">
    <property type="entry name" value="OS05G0596200 PROTEIN"/>
    <property type="match status" value="1"/>
</dbReference>
<feature type="compositionally biased region" description="Basic and acidic residues" evidence="1">
    <location>
        <begin position="46"/>
        <end position="57"/>
    </location>
</feature>
<reference evidence="2 3" key="1">
    <citation type="submission" date="2019-12" db="EMBL/GenBank/DDBJ databases">
        <authorList>
            <person name="Alioto T."/>
            <person name="Alioto T."/>
            <person name="Gomez Garrido J."/>
        </authorList>
    </citation>
    <scope>NUCLEOTIDE SEQUENCE [LARGE SCALE GENOMIC DNA]</scope>
</reference>
<accession>A0A8S0PX29</accession>
<dbReference type="Proteomes" id="UP000594638">
    <property type="component" value="Unassembled WGS sequence"/>
</dbReference>
<dbReference type="OrthoDB" id="361835at2759"/>
<feature type="compositionally biased region" description="Basic and acidic residues" evidence="1">
    <location>
        <begin position="72"/>
        <end position="92"/>
    </location>
</feature>